<evidence type="ECO:0008006" key="8">
    <source>
        <dbReference type="Google" id="ProtNLM"/>
    </source>
</evidence>
<dbReference type="Proteomes" id="UP000480929">
    <property type="component" value="Unassembled WGS sequence"/>
</dbReference>
<evidence type="ECO:0000256" key="1">
    <source>
        <dbReference type="ARBA" id="ARBA00005901"/>
    </source>
</evidence>
<accession>A0A6N7S8Z2</accession>
<sequence length="195" mass="22486">MAENTEALTAIQEDIQDQAGMVTRQIQSEVQQLQDEEIHFFSESLQKETGHYEEKEISELELLQATKTSQAKLKIKRDLLAQRQAMASELFNHVADELKAFAASEAYADFMEKKLDKHASLIRKPGTFTVREQDAALMREILKRRGYPQAVETVYLEFGGWRFMCPSEGFEIDETLDNALRNQKEWFQNNSGFTL</sequence>
<keyword evidence="7" id="KW-1185">Reference proteome</keyword>
<evidence type="ECO:0000256" key="2">
    <source>
        <dbReference type="ARBA" id="ARBA00022448"/>
    </source>
</evidence>
<evidence type="ECO:0000256" key="3">
    <source>
        <dbReference type="ARBA" id="ARBA00023065"/>
    </source>
</evidence>
<protein>
    <recommendedName>
        <fullName evidence="8">ATPase</fullName>
    </recommendedName>
</protein>
<dbReference type="GO" id="GO:0033178">
    <property type="term" value="C:proton-transporting two-sector ATPase complex, catalytic domain"/>
    <property type="evidence" value="ECO:0007669"/>
    <property type="project" value="InterPro"/>
</dbReference>
<dbReference type="GO" id="GO:0046961">
    <property type="term" value="F:proton-transporting ATPase activity, rotational mechanism"/>
    <property type="evidence" value="ECO:0007669"/>
    <property type="project" value="InterPro"/>
</dbReference>
<comment type="similarity">
    <text evidence="1">Belongs to the V-ATPase E subunit family.</text>
</comment>
<dbReference type="OrthoDB" id="1862548at2"/>
<dbReference type="InterPro" id="IPR002842">
    <property type="entry name" value="ATPase_V1_Esu"/>
</dbReference>
<proteinExistence type="inferred from homology"/>
<gene>
    <name evidence="5" type="ORF">GKD88_13225</name>
    <name evidence="4" type="ORF">GKE08_13555</name>
</gene>
<dbReference type="Proteomes" id="UP000433575">
    <property type="component" value="Unassembled WGS sequence"/>
</dbReference>
<evidence type="ECO:0000313" key="5">
    <source>
        <dbReference type="EMBL" id="MSC34083.1"/>
    </source>
</evidence>
<comment type="caution">
    <text evidence="4">The sequence shown here is derived from an EMBL/GenBank/DDBJ whole genome shotgun (WGS) entry which is preliminary data.</text>
</comment>
<organism evidence="4 6">
    <name type="scientific">Holdemania massiliensis</name>
    <dbReference type="NCBI Taxonomy" id="1468449"/>
    <lineage>
        <taxon>Bacteria</taxon>
        <taxon>Bacillati</taxon>
        <taxon>Bacillota</taxon>
        <taxon>Erysipelotrichia</taxon>
        <taxon>Erysipelotrichales</taxon>
        <taxon>Erysipelotrichaceae</taxon>
        <taxon>Holdemania</taxon>
    </lineage>
</organism>
<name>A0A6N7S8Z2_9FIRM</name>
<dbReference type="GeneID" id="42454949"/>
<dbReference type="AlphaFoldDB" id="A0A6N7S8Z2"/>
<keyword evidence="2" id="KW-0813">Transport</keyword>
<dbReference type="SUPFAM" id="SSF160527">
    <property type="entry name" value="V-type ATPase subunit E-like"/>
    <property type="match status" value="1"/>
</dbReference>
<evidence type="ECO:0000313" key="6">
    <source>
        <dbReference type="Proteomes" id="UP000433575"/>
    </source>
</evidence>
<dbReference type="EMBL" id="WKPJ01000024">
    <property type="protein sequence ID" value="MSA90353.1"/>
    <property type="molecule type" value="Genomic_DNA"/>
</dbReference>
<keyword evidence="3" id="KW-0406">Ion transport</keyword>
<reference evidence="6 7" key="1">
    <citation type="journal article" date="2019" name="Nat. Med.">
        <title>A library of human gut bacterial isolates paired with longitudinal multiomics data enables mechanistic microbiome research.</title>
        <authorList>
            <person name="Poyet M."/>
            <person name="Groussin M."/>
            <person name="Gibbons S.M."/>
            <person name="Avila-Pacheco J."/>
            <person name="Jiang X."/>
            <person name="Kearney S.M."/>
            <person name="Perrotta A.R."/>
            <person name="Berdy B."/>
            <person name="Zhao S."/>
            <person name="Lieberman T.D."/>
            <person name="Swanson P.K."/>
            <person name="Smith M."/>
            <person name="Roesemann S."/>
            <person name="Alexander J.E."/>
            <person name="Rich S.A."/>
            <person name="Livny J."/>
            <person name="Vlamakis H."/>
            <person name="Clish C."/>
            <person name="Bullock K."/>
            <person name="Deik A."/>
            <person name="Scott J."/>
            <person name="Pierce K.A."/>
            <person name="Xavier R.J."/>
            <person name="Alm E.J."/>
        </authorList>
    </citation>
    <scope>NUCLEOTIDE SEQUENCE [LARGE SCALE GENOMIC DNA]</scope>
    <source>
        <strain evidence="4 6">BIOML-A4</strain>
        <strain evidence="5 7">BIOML-A5</strain>
    </source>
</reference>
<dbReference type="Pfam" id="PF01991">
    <property type="entry name" value="vATP-synt_E"/>
    <property type="match status" value="1"/>
</dbReference>
<dbReference type="RefSeq" id="WP_020223049.1">
    <property type="nucleotide sequence ID" value="NZ_CABKSC010000001.1"/>
</dbReference>
<dbReference type="EMBL" id="WKPI01000026">
    <property type="protein sequence ID" value="MSC34083.1"/>
    <property type="molecule type" value="Genomic_DNA"/>
</dbReference>
<evidence type="ECO:0000313" key="4">
    <source>
        <dbReference type="EMBL" id="MSA90353.1"/>
    </source>
</evidence>
<evidence type="ECO:0000313" key="7">
    <source>
        <dbReference type="Proteomes" id="UP000480929"/>
    </source>
</evidence>